<keyword evidence="3" id="KW-1185">Reference proteome</keyword>
<dbReference type="EMBL" id="JBAMMX010000021">
    <property type="protein sequence ID" value="KAK6919363.1"/>
    <property type="molecule type" value="Genomic_DNA"/>
</dbReference>
<accession>A0AAN8V0Y3</accession>
<dbReference type="GO" id="GO:0005737">
    <property type="term" value="C:cytoplasm"/>
    <property type="evidence" value="ECO:0007669"/>
    <property type="project" value="TreeGrafter"/>
</dbReference>
<comment type="caution">
    <text evidence="2">The sequence shown here is derived from an EMBL/GenBank/DDBJ whole genome shotgun (WGS) entry which is preliminary data.</text>
</comment>
<dbReference type="GO" id="GO:0016881">
    <property type="term" value="F:acid-amino acid ligase activity"/>
    <property type="evidence" value="ECO:0007669"/>
    <property type="project" value="TreeGrafter"/>
</dbReference>
<feature type="domain" description="GH3 C-terminal" evidence="1">
    <location>
        <begin position="8"/>
        <end position="101"/>
    </location>
</feature>
<name>A0AAN8V0Y3_9MAGN</name>
<reference evidence="2 3" key="1">
    <citation type="submission" date="2023-12" db="EMBL/GenBank/DDBJ databases">
        <title>A high-quality genome assembly for Dillenia turbinata (Dilleniales).</title>
        <authorList>
            <person name="Chanderbali A."/>
        </authorList>
    </citation>
    <scope>NUCLEOTIDE SEQUENCE [LARGE SCALE GENOMIC DNA]</scope>
    <source>
        <strain evidence="2">LSX21</strain>
        <tissue evidence="2">Leaf</tissue>
    </source>
</reference>
<evidence type="ECO:0000313" key="2">
    <source>
        <dbReference type="EMBL" id="KAK6919363.1"/>
    </source>
</evidence>
<organism evidence="2 3">
    <name type="scientific">Dillenia turbinata</name>
    <dbReference type="NCBI Taxonomy" id="194707"/>
    <lineage>
        <taxon>Eukaryota</taxon>
        <taxon>Viridiplantae</taxon>
        <taxon>Streptophyta</taxon>
        <taxon>Embryophyta</taxon>
        <taxon>Tracheophyta</taxon>
        <taxon>Spermatophyta</taxon>
        <taxon>Magnoliopsida</taxon>
        <taxon>eudicotyledons</taxon>
        <taxon>Gunneridae</taxon>
        <taxon>Pentapetalae</taxon>
        <taxon>Dilleniales</taxon>
        <taxon>Dilleniaceae</taxon>
        <taxon>Dillenia</taxon>
    </lineage>
</organism>
<dbReference type="PANTHER" id="PTHR31901">
    <property type="entry name" value="GH3 DOMAIN-CONTAINING PROTEIN"/>
    <property type="match status" value="1"/>
</dbReference>
<dbReference type="InterPro" id="IPR004993">
    <property type="entry name" value="GH3"/>
</dbReference>
<protein>
    <submittedName>
        <fullName evidence="2">GH3 family</fullName>
    </submittedName>
</protein>
<evidence type="ECO:0000259" key="1">
    <source>
        <dbReference type="Pfam" id="PF23572"/>
    </source>
</evidence>
<dbReference type="AlphaFoldDB" id="A0AAN8V0Y3"/>
<sequence length="103" mass="11575">MDKNTKQDVLLYVAAAQKLLPNENRGLVDFSSHVDKVSEPGHYVIFWELSGEASEELLGKCCNILDTSFLDPAYIHSQKSKTIGPLELRIVKNGTFQKIRGRL</sequence>
<proteinExistence type="predicted"/>
<dbReference type="InterPro" id="IPR055378">
    <property type="entry name" value="GH3_C"/>
</dbReference>
<dbReference type="PANTHER" id="PTHR31901:SF46">
    <property type="entry name" value="INDOLE-3-ACETIC ACID-AMIDO SYNTHETASE"/>
    <property type="match status" value="1"/>
</dbReference>
<evidence type="ECO:0000313" key="3">
    <source>
        <dbReference type="Proteomes" id="UP001370490"/>
    </source>
</evidence>
<gene>
    <name evidence="2" type="ORF">RJ641_015267</name>
</gene>
<dbReference type="Proteomes" id="UP001370490">
    <property type="component" value="Unassembled WGS sequence"/>
</dbReference>
<dbReference type="Pfam" id="PF23572">
    <property type="entry name" value="GH3_C"/>
    <property type="match status" value="1"/>
</dbReference>